<dbReference type="Gene3D" id="2.170.130.30">
    <property type="match status" value="1"/>
</dbReference>
<evidence type="ECO:0000313" key="6">
    <source>
        <dbReference type="Proteomes" id="UP000474718"/>
    </source>
</evidence>
<evidence type="ECO:0000313" key="4">
    <source>
        <dbReference type="EMBL" id="SHG16278.1"/>
    </source>
</evidence>
<dbReference type="RefSeq" id="WP_021660416.1">
    <property type="nucleotide sequence ID" value="NZ_FQVY01000002.1"/>
</dbReference>
<keyword evidence="6" id="KW-1185">Reference proteome</keyword>
<feature type="signal peptide" evidence="1">
    <location>
        <begin position="1"/>
        <end position="22"/>
    </location>
</feature>
<dbReference type="AlphaFoldDB" id="A0AAQ1RW18"/>
<dbReference type="Proteomes" id="UP000474718">
    <property type="component" value="Unassembled WGS sequence"/>
</dbReference>
<dbReference type="Pfam" id="PF14478">
    <property type="entry name" value="DUF4430"/>
    <property type="match status" value="1"/>
</dbReference>
<organism evidence="4 5">
    <name type="scientific">Bittarella massiliensis</name>
    <name type="common">ex Durand et al. 2017</name>
    <dbReference type="NCBI Taxonomy" id="1720313"/>
    <lineage>
        <taxon>Bacteria</taxon>
        <taxon>Bacillati</taxon>
        <taxon>Bacillota</taxon>
        <taxon>Clostridia</taxon>
        <taxon>Eubacteriales</taxon>
        <taxon>Oscillospiraceae</taxon>
        <taxon>Bittarella (ex Durand et al. 2017)</taxon>
    </lineage>
</organism>
<reference evidence="3 6" key="3">
    <citation type="journal article" date="2019" name="Nat. Med.">
        <title>A library of human gut bacterial isolates paired with longitudinal multiomics data enables mechanistic microbiome research.</title>
        <authorList>
            <person name="Poyet M."/>
            <person name="Groussin M."/>
            <person name="Gibbons S.M."/>
            <person name="Avila-Pacheco J."/>
            <person name="Jiang X."/>
            <person name="Kearney S.M."/>
            <person name="Perrotta A.R."/>
            <person name="Berdy B."/>
            <person name="Zhao S."/>
            <person name="Lieberman T.D."/>
            <person name="Swanson P.K."/>
            <person name="Smith M."/>
            <person name="Roesemann S."/>
            <person name="Alexander J.E."/>
            <person name="Rich S.A."/>
            <person name="Livny J."/>
            <person name="Vlamakis H."/>
            <person name="Clish C."/>
            <person name="Bullock K."/>
            <person name="Deik A."/>
            <person name="Scott J."/>
            <person name="Pierce K.A."/>
            <person name="Xavier R.J."/>
            <person name="Alm E.J."/>
        </authorList>
    </citation>
    <scope>NUCLEOTIDE SEQUENCE [LARGE SCALE GENOMIC DNA]</scope>
    <source>
        <strain evidence="3 6">BIOML-A2</strain>
    </source>
</reference>
<feature type="domain" description="Transcobalamin-like C-terminal" evidence="2">
    <location>
        <begin position="63"/>
        <end position="127"/>
    </location>
</feature>
<proteinExistence type="predicted"/>
<dbReference type="Proteomes" id="UP000184089">
    <property type="component" value="Unassembled WGS sequence"/>
</dbReference>
<protein>
    <submittedName>
        <fullName evidence="3">DUF4430 domain-containing protein</fullName>
    </submittedName>
</protein>
<comment type="caution">
    <text evidence="4">The sequence shown here is derived from an EMBL/GenBank/DDBJ whole genome shotgun (WGS) entry which is preliminary data.</text>
</comment>
<evidence type="ECO:0000259" key="2">
    <source>
        <dbReference type="Pfam" id="PF14478"/>
    </source>
</evidence>
<keyword evidence="1" id="KW-0732">Signal</keyword>
<dbReference type="EMBL" id="WWVX01000008">
    <property type="protein sequence ID" value="MZL70262.1"/>
    <property type="molecule type" value="Genomic_DNA"/>
</dbReference>
<evidence type="ECO:0000313" key="3">
    <source>
        <dbReference type="EMBL" id="MZL70262.1"/>
    </source>
</evidence>
<reference evidence="5" key="2">
    <citation type="submission" date="2016-11" db="EMBL/GenBank/DDBJ databases">
        <authorList>
            <person name="Jaros S."/>
            <person name="Januszkiewicz K."/>
            <person name="Wedrychowicz H."/>
        </authorList>
    </citation>
    <scope>NUCLEOTIDE SEQUENCE [LARGE SCALE GENOMIC DNA]</scope>
    <source>
        <strain evidence="5">DSM 4029</strain>
    </source>
</reference>
<reference evidence="4" key="1">
    <citation type="submission" date="2016-11" db="EMBL/GenBank/DDBJ databases">
        <authorList>
            <person name="Varghese N."/>
            <person name="Submissions S."/>
        </authorList>
    </citation>
    <scope>NUCLEOTIDE SEQUENCE</scope>
    <source>
        <strain evidence="4">DSM 4029</strain>
    </source>
</reference>
<evidence type="ECO:0000256" key="1">
    <source>
        <dbReference type="SAM" id="SignalP"/>
    </source>
</evidence>
<feature type="chain" id="PRO_5043036108" evidence="1">
    <location>
        <begin position="23"/>
        <end position="130"/>
    </location>
</feature>
<dbReference type="EMBL" id="FQVY01000002">
    <property type="protein sequence ID" value="SHG16278.1"/>
    <property type="molecule type" value="Genomic_DNA"/>
</dbReference>
<sequence length="130" mass="13420">MKKNTKILLAVLALLVAVGALAGVYLALRPGTQAGAKAVVVTVAAGEKSDEHTLHTDAEYLGQALLDAGLVKGEDGPYGLYITEAGGVCADSAKQQWWCLTKGGEPVSTGVDTTPIADGDRFELTLTTGY</sequence>
<evidence type="ECO:0000313" key="5">
    <source>
        <dbReference type="Proteomes" id="UP000184089"/>
    </source>
</evidence>
<name>A0AAQ1RW18_9FIRM</name>
<gene>
    <name evidence="3" type="ORF">GT747_10905</name>
    <name evidence="4" type="ORF">SAMN05444424_1702</name>
</gene>
<dbReference type="InterPro" id="IPR027954">
    <property type="entry name" value="Transcobalamin-like_C"/>
</dbReference>
<accession>A0AAQ1RW18</accession>